<dbReference type="PANTHER" id="PTHR13018">
    <property type="entry name" value="PROBABLE MEMBRANE PROTEIN DUF221-RELATED"/>
    <property type="match status" value="1"/>
</dbReference>
<feature type="transmembrane region" description="Helical" evidence="1">
    <location>
        <begin position="673"/>
        <end position="695"/>
    </location>
</feature>
<organism evidence="2">
    <name type="scientific">Chaetoceros debilis</name>
    <dbReference type="NCBI Taxonomy" id="122233"/>
    <lineage>
        <taxon>Eukaryota</taxon>
        <taxon>Sar</taxon>
        <taxon>Stramenopiles</taxon>
        <taxon>Ochrophyta</taxon>
        <taxon>Bacillariophyta</taxon>
        <taxon>Coscinodiscophyceae</taxon>
        <taxon>Chaetocerotophycidae</taxon>
        <taxon>Chaetocerotales</taxon>
        <taxon>Chaetocerotaceae</taxon>
        <taxon>Chaetoceros</taxon>
    </lineage>
</organism>
<keyword evidence="1" id="KW-0812">Transmembrane</keyword>
<keyword evidence="1" id="KW-0472">Membrane</keyword>
<evidence type="ECO:0000313" key="2">
    <source>
        <dbReference type="EMBL" id="CAE0478304.1"/>
    </source>
</evidence>
<sequence>MKEKDENASVSSPVKRVMSLALSQRSLPMAGDLKNDSITGYNDELSDMTIGRRWARSLSSPSGCCCISDCYNPSHREQDEEEDTSKSEPSLDKAWEYFEHQTLPRCLAGGLSDSILGKYDRAEIGEHTKKTMLYPVWSTPMEDMADFGIGVGLYFSTLRFLAILSLFAACINIPNMFYFASEDYDAGRNGNQLDPCIAWPEWVASSCAVGVGIREKAKSWLLLGTAVCSNTQWEMCLRDCGEEYWKGESWQSFPGTTDRLATGSMDDLNITFLKRNICNIEETSKMYGPLIFSTVIIVMTAIYYWIYSQKKRIELFDNAEHSSTDYTIEINNPPKTDSSFSPDVWKKWFEVTFDDMEVAACTIALDNEQLIQALANRRSLIMKLQNELERPEDFDIDHMDDIVNHLDKMPKWKRSFCFAASPKRLVEAIKNQTAVISTLSEKDYAVASVFVTFQTQVQQKEVLGKLLVPAFCSRRKLDYKKYIYEGTILKVSEPAEPSAIHWWDLNVAAWKRSSKRFITTLISFAMILISVCVIGYLRSVSSALSGYAITVFNLITPKVVTMLTMLESHPNTSSFSASQYLKVTAFRWTNTVLINNVIIPFTDTLADDGLIKSIMVLFILELSLKPVLQYLDIWGALQRHFFAPRATHQRKMNLCFQSSAYDIGERSTNVTTILFFTLYYAAIFPCGFIFAFVIFSQMYWSDKYSILRQWRQGPKIGTSIAKMTNIFFLIAIAVYAILTFNFYAMFPFDNVCEDGSVDDEYLGTWNITSDAKDFDLKSIEITQNRSYTFCNQNILRKFTFPPTPAKLLSTSDAWLSDNRKNMATILGWFMILTVAIIISTIALKTIVQFIKYLFFADYKIQEMTEEKRSELEKLRFCDIEEIKAYVPQITIDGYTFPFLLCDVDEIDKEMIGWSNPEDPESNYDAHNLIFDIPKVADEKNAMREDPKIAASALETFVTNPADENSNAPLFSIVKSWKAVEKVEALTLCIPTMDSDEQSTELFDNLTFEKTRENIEAGSRA</sequence>
<proteinExistence type="predicted"/>
<gene>
    <name evidence="2" type="ORF">CDEB00056_LOCUS23157</name>
</gene>
<feature type="transmembrane region" description="Helical" evidence="1">
    <location>
        <begin position="286"/>
        <end position="306"/>
    </location>
</feature>
<feature type="transmembrane region" description="Helical" evidence="1">
    <location>
        <begin position="517"/>
        <end position="537"/>
    </location>
</feature>
<evidence type="ECO:0008006" key="3">
    <source>
        <dbReference type="Google" id="ProtNLM"/>
    </source>
</evidence>
<keyword evidence="1" id="KW-1133">Transmembrane helix</keyword>
<dbReference type="GO" id="GO:0005886">
    <property type="term" value="C:plasma membrane"/>
    <property type="evidence" value="ECO:0007669"/>
    <property type="project" value="TreeGrafter"/>
</dbReference>
<dbReference type="AlphaFoldDB" id="A0A7S3QI71"/>
<reference evidence="2" key="1">
    <citation type="submission" date="2021-01" db="EMBL/GenBank/DDBJ databases">
        <authorList>
            <person name="Corre E."/>
            <person name="Pelletier E."/>
            <person name="Niang G."/>
            <person name="Scheremetjew M."/>
            <person name="Finn R."/>
            <person name="Kale V."/>
            <person name="Holt S."/>
            <person name="Cochrane G."/>
            <person name="Meng A."/>
            <person name="Brown T."/>
            <person name="Cohen L."/>
        </authorList>
    </citation>
    <scope>NUCLEOTIDE SEQUENCE</scope>
    <source>
        <strain evidence="2">MM31A-1</strain>
    </source>
</reference>
<feature type="transmembrane region" description="Helical" evidence="1">
    <location>
        <begin position="825"/>
        <end position="843"/>
    </location>
</feature>
<feature type="transmembrane region" description="Helical" evidence="1">
    <location>
        <begin position="716"/>
        <end position="738"/>
    </location>
</feature>
<name>A0A7S3QI71_9STRA</name>
<dbReference type="InterPro" id="IPR045122">
    <property type="entry name" value="Csc1-like"/>
</dbReference>
<dbReference type="GO" id="GO:0005227">
    <property type="term" value="F:calcium-activated cation channel activity"/>
    <property type="evidence" value="ECO:0007669"/>
    <property type="project" value="InterPro"/>
</dbReference>
<evidence type="ECO:0000256" key="1">
    <source>
        <dbReference type="SAM" id="Phobius"/>
    </source>
</evidence>
<dbReference type="PANTHER" id="PTHR13018:SF83">
    <property type="entry name" value="RRM DOMAIN-CONTAINING PROTEIN"/>
    <property type="match status" value="1"/>
</dbReference>
<accession>A0A7S3QI71</accession>
<dbReference type="EMBL" id="HBIO01030208">
    <property type="protein sequence ID" value="CAE0478304.1"/>
    <property type="molecule type" value="Transcribed_RNA"/>
</dbReference>
<protein>
    <recommendedName>
        <fullName evidence="3">CSC1/OSCA1-like cytosolic domain-containing protein</fullName>
    </recommendedName>
</protein>